<dbReference type="EMBL" id="KV746511">
    <property type="protein sequence ID" value="OCK72786.1"/>
    <property type="molecule type" value="Genomic_DNA"/>
</dbReference>
<reference evidence="2 3" key="1">
    <citation type="journal article" date="2016" name="Nat. Commun.">
        <title>Ectomycorrhizal ecology is imprinted in the genome of the dominant symbiotic fungus Cenococcum geophilum.</title>
        <authorList>
            <consortium name="DOE Joint Genome Institute"/>
            <person name="Peter M."/>
            <person name="Kohler A."/>
            <person name="Ohm R.A."/>
            <person name="Kuo A."/>
            <person name="Krutzmann J."/>
            <person name="Morin E."/>
            <person name="Arend M."/>
            <person name="Barry K.W."/>
            <person name="Binder M."/>
            <person name="Choi C."/>
            <person name="Clum A."/>
            <person name="Copeland A."/>
            <person name="Grisel N."/>
            <person name="Haridas S."/>
            <person name="Kipfer T."/>
            <person name="LaButti K."/>
            <person name="Lindquist E."/>
            <person name="Lipzen A."/>
            <person name="Maire R."/>
            <person name="Meier B."/>
            <person name="Mihaltcheva S."/>
            <person name="Molinier V."/>
            <person name="Murat C."/>
            <person name="Poggeler S."/>
            <person name="Quandt C.A."/>
            <person name="Sperisen C."/>
            <person name="Tritt A."/>
            <person name="Tisserant E."/>
            <person name="Crous P.W."/>
            <person name="Henrissat B."/>
            <person name="Nehls U."/>
            <person name="Egli S."/>
            <person name="Spatafora J.W."/>
            <person name="Grigoriev I.V."/>
            <person name="Martin F.M."/>
        </authorList>
    </citation>
    <scope>NUCLEOTIDE SEQUENCE [LARGE SCALE GENOMIC DNA]</scope>
    <source>
        <strain evidence="2 3">CBS 459.81</strain>
    </source>
</reference>
<feature type="transmembrane region" description="Helical" evidence="1">
    <location>
        <begin position="74"/>
        <end position="99"/>
    </location>
</feature>
<name>A0A8E2DW24_9PEZI</name>
<keyword evidence="1" id="KW-1133">Transmembrane helix</keyword>
<proteinExistence type="predicted"/>
<evidence type="ECO:0000313" key="2">
    <source>
        <dbReference type="EMBL" id="OCK72786.1"/>
    </source>
</evidence>
<keyword evidence="1" id="KW-0812">Transmembrane</keyword>
<keyword evidence="1" id="KW-0472">Membrane</keyword>
<dbReference type="OrthoDB" id="5429634at2759"/>
<evidence type="ECO:0000256" key="1">
    <source>
        <dbReference type="SAM" id="Phobius"/>
    </source>
</evidence>
<keyword evidence="3" id="KW-1185">Reference proteome</keyword>
<sequence>MEAPCDLNERAQSYQSKRATAQPLFLQLPYRYAIPLLSFSAALHWLVSQSFFLVRIDKVDTQGQLIDWTSAYGFLSLSFLITCIVFFCIIAVITVVALLRFTLQLPFAACCSLVISAACHPPPEESPQCELVQWGHCSISSNPVTLPKKDSVYR</sequence>
<dbReference type="Proteomes" id="UP000250266">
    <property type="component" value="Unassembled WGS sequence"/>
</dbReference>
<accession>A0A8E2DW24</accession>
<dbReference type="PANTHER" id="PTHR35395">
    <property type="entry name" value="DUF6536 DOMAIN-CONTAINING PROTEIN"/>
    <property type="match status" value="1"/>
</dbReference>
<organism evidence="2 3">
    <name type="scientific">Lepidopterella palustris CBS 459.81</name>
    <dbReference type="NCBI Taxonomy" id="1314670"/>
    <lineage>
        <taxon>Eukaryota</taxon>
        <taxon>Fungi</taxon>
        <taxon>Dikarya</taxon>
        <taxon>Ascomycota</taxon>
        <taxon>Pezizomycotina</taxon>
        <taxon>Dothideomycetes</taxon>
        <taxon>Pleosporomycetidae</taxon>
        <taxon>Mytilinidiales</taxon>
        <taxon>Argynnaceae</taxon>
        <taxon>Lepidopterella</taxon>
    </lineage>
</organism>
<gene>
    <name evidence="2" type="ORF">K432DRAFT_411523</name>
</gene>
<dbReference type="PANTHER" id="PTHR35395:SF1">
    <property type="entry name" value="DUF6536 DOMAIN-CONTAINING PROTEIN"/>
    <property type="match status" value="1"/>
</dbReference>
<feature type="transmembrane region" description="Helical" evidence="1">
    <location>
        <begin position="32"/>
        <end position="54"/>
    </location>
</feature>
<protein>
    <submittedName>
        <fullName evidence="2">Uncharacterized protein</fullName>
    </submittedName>
</protein>
<evidence type="ECO:0000313" key="3">
    <source>
        <dbReference type="Proteomes" id="UP000250266"/>
    </source>
</evidence>
<dbReference type="AlphaFoldDB" id="A0A8E2DW24"/>